<evidence type="ECO:0000313" key="2">
    <source>
        <dbReference type="EMBL" id="WVZ52971.1"/>
    </source>
</evidence>
<sequence>MPSPPFELLPARREKSLIQFPPRPLRPLTVCVQLRRLAVPDPGLAGRRPDTPSRVRRRGALPGKAGGSPARPHLQSWTRIPKSIKELSEFTNYMLLKLMAVALFQATMVREPGRRATAIRAPSRHGSQRAPNVESNIIDAELAQPVGL</sequence>
<proteinExistence type="predicted"/>
<organism evidence="2 3">
    <name type="scientific">Paspalum notatum var. saurae</name>
    <dbReference type="NCBI Taxonomy" id="547442"/>
    <lineage>
        <taxon>Eukaryota</taxon>
        <taxon>Viridiplantae</taxon>
        <taxon>Streptophyta</taxon>
        <taxon>Embryophyta</taxon>
        <taxon>Tracheophyta</taxon>
        <taxon>Spermatophyta</taxon>
        <taxon>Magnoliopsida</taxon>
        <taxon>Liliopsida</taxon>
        <taxon>Poales</taxon>
        <taxon>Poaceae</taxon>
        <taxon>PACMAD clade</taxon>
        <taxon>Panicoideae</taxon>
        <taxon>Andropogonodae</taxon>
        <taxon>Paspaleae</taxon>
        <taxon>Paspalinae</taxon>
        <taxon>Paspalum</taxon>
    </lineage>
</organism>
<keyword evidence="3" id="KW-1185">Reference proteome</keyword>
<dbReference type="Proteomes" id="UP001341281">
    <property type="component" value="Chromosome 01"/>
</dbReference>
<accession>A0AAQ3PTR4</accession>
<dbReference type="EMBL" id="CP144745">
    <property type="protein sequence ID" value="WVZ52971.1"/>
    <property type="molecule type" value="Genomic_DNA"/>
</dbReference>
<dbReference type="AlphaFoldDB" id="A0AAQ3PTR4"/>
<evidence type="ECO:0000313" key="3">
    <source>
        <dbReference type="Proteomes" id="UP001341281"/>
    </source>
</evidence>
<reference evidence="2 3" key="1">
    <citation type="submission" date="2024-02" db="EMBL/GenBank/DDBJ databases">
        <title>High-quality chromosome-scale genome assembly of Pensacola bahiagrass (Paspalum notatum Flugge var. saurae).</title>
        <authorList>
            <person name="Vega J.M."/>
            <person name="Podio M."/>
            <person name="Orjuela J."/>
            <person name="Siena L.A."/>
            <person name="Pessino S.C."/>
            <person name="Combes M.C."/>
            <person name="Mariac C."/>
            <person name="Albertini E."/>
            <person name="Pupilli F."/>
            <person name="Ortiz J.P.A."/>
            <person name="Leblanc O."/>
        </authorList>
    </citation>
    <scope>NUCLEOTIDE SEQUENCE [LARGE SCALE GENOMIC DNA]</scope>
    <source>
        <strain evidence="2">R1</strain>
        <tissue evidence="2">Leaf</tissue>
    </source>
</reference>
<evidence type="ECO:0000256" key="1">
    <source>
        <dbReference type="SAM" id="MobiDB-lite"/>
    </source>
</evidence>
<protein>
    <submittedName>
        <fullName evidence="2">Uncharacterized protein</fullName>
    </submittedName>
</protein>
<feature type="region of interest" description="Disordered" evidence="1">
    <location>
        <begin position="115"/>
        <end position="134"/>
    </location>
</feature>
<name>A0AAQ3PTR4_PASNO</name>
<gene>
    <name evidence="2" type="ORF">U9M48_003969</name>
</gene>
<feature type="region of interest" description="Disordered" evidence="1">
    <location>
        <begin position="41"/>
        <end position="74"/>
    </location>
</feature>